<keyword evidence="3" id="KW-0813">Transport</keyword>
<accession>A0A142JJW4</accession>
<dbReference type="InterPro" id="IPR033900">
    <property type="entry name" value="Gram_neg_porin_domain"/>
</dbReference>
<gene>
    <name evidence="13" type="ORF">A2G96_11870</name>
</gene>
<evidence type="ECO:0000256" key="1">
    <source>
        <dbReference type="ARBA" id="ARBA00004571"/>
    </source>
</evidence>
<dbReference type="RefSeq" id="WP_062799395.1">
    <property type="nucleotide sequence ID" value="NZ_CP014844.1"/>
</dbReference>
<evidence type="ECO:0000256" key="9">
    <source>
        <dbReference type="ARBA" id="ARBA00023136"/>
    </source>
</evidence>
<reference evidence="13 14" key="1">
    <citation type="submission" date="2016-03" db="EMBL/GenBank/DDBJ databases">
        <title>Complete genome sequence of a novel chlorpyrifos degrading bacterium, Cupriavidus nantongensis sp. X1.</title>
        <authorList>
            <person name="Fang L."/>
        </authorList>
    </citation>
    <scope>NUCLEOTIDE SEQUENCE [LARGE SCALE GENOMIC DNA]</scope>
    <source>
        <strain evidence="13 14">X1</strain>
    </source>
</reference>
<dbReference type="KEGG" id="cnan:A2G96_11870"/>
<dbReference type="GO" id="GO:0009279">
    <property type="term" value="C:cell outer membrane"/>
    <property type="evidence" value="ECO:0007669"/>
    <property type="project" value="UniProtKB-SubCell"/>
</dbReference>
<evidence type="ECO:0000256" key="8">
    <source>
        <dbReference type="ARBA" id="ARBA00023114"/>
    </source>
</evidence>
<evidence type="ECO:0000313" key="14">
    <source>
        <dbReference type="Proteomes" id="UP000075238"/>
    </source>
</evidence>
<dbReference type="InterPro" id="IPR002299">
    <property type="entry name" value="Porin_Neis"/>
</dbReference>
<dbReference type="InterPro" id="IPR050298">
    <property type="entry name" value="Gram-neg_bact_OMP"/>
</dbReference>
<evidence type="ECO:0000256" key="10">
    <source>
        <dbReference type="ARBA" id="ARBA00023237"/>
    </source>
</evidence>
<dbReference type="GO" id="GO:0046930">
    <property type="term" value="C:pore complex"/>
    <property type="evidence" value="ECO:0007669"/>
    <property type="project" value="UniProtKB-KW"/>
</dbReference>
<proteinExistence type="predicted"/>
<evidence type="ECO:0000256" key="11">
    <source>
        <dbReference type="SAM" id="SignalP"/>
    </source>
</evidence>
<evidence type="ECO:0000256" key="7">
    <source>
        <dbReference type="ARBA" id="ARBA00023065"/>
    </source>
</evidence>
<dbReference type="GO" id="GO:0015288">
    <property type="term" value="F:porin activity"/>
    <property type="evidence" value="ECO:0007669"/>
    <property type="project" value="UniProtKB-KW"/>
</dbReference>
<dbReference type="CDD" id="cd00342">
    <property type="entry name" value="gram_neg_porins"/>
    <property type="match status" value="1"/>
</dbReference>
<evidence type="ECO:0000259" key="12">
    <source>
        <dbReference type="Pfam" id="PF13609"/>
    </source>
</evidence>
<dbReference type="GO" id="GO:0006811">
    <property type="term" value="P:monoatomic ion transport"/>
    <property type="evidence" value="ECO:0007669"/>
    <property type="project" value="UniProtKB-KW"/>
</dbReference>
<evidence type="ECO:0000313" key="13">
    <source>
        <dbReference type="EMBL" id="AMR78376.1"/>
    </source>
</evidence>
<dbReference type="PRINTS" id="PR00184">
    <property type="entry name" value="NEISSPPORIN"/>
</dbReference>
<dbReference type="STRING" id="1796606.A2G96_11870"/>
<dbReference type="Gene3D" id="2.40.160.10">
    <property type="entry name" value="Porin"/>
    <property type="match status" value="1"/>
</dbReference>
<sequence>MKRRKMTAAGMLLGLLSLGAYAQTSVTLYGVADVGIEYLSNVPSSSGGTNQVRMSAGNMSTSRWGLRGTEDLGGGLKAVFELESGFALDTAQSSSAGRLFDRGALVGLSSPYGQLTLGRQTTVLYDTAIQFDPMGFAPRYSLFKSDDTIAGRADNSVKYKGTFGGVTAMALYSFGRTGGGEVPGEPKVDREMSAGLVYSTGPLSLGALYDEYQGSTVASQGQKDRRALVGISYGIGPAKLYAGYRWLNGNISSAVSAMRSNLYWAGLRYQLTSALSLTGAAYYTDVRGSGADPLMFVASTDYAFSKRTDMYFNVGYVRNKGGSQLGLNGFNASSGAPVNVVPGDNQTGVVLGLRHKF</sequence>
<evidence type="ECO:0000256" key="4">
    <source>
        <dbReference type="ARBA" id="ARBA00022452"/>
    </source>
</evidence>
<dbReference type="PANTHER" id="PTHR34501:SF9">
    <property type="entry name" value="MAJOR OUTER MEMBRANE PROTEIN P.IA"/>
    <property type="match status" value="1"/>
</dbReference>
<dbReference type="SUPFAM" id="SSF56935">
    <property type="entry name" value="Porins"/>
    <property type="match status" value="1"/>
</dbReference>
<organism evidence="13 14">
    <name type="scientific">Cupriavidus nantongensis</name>
    <dbReference type="NCBI Taxonomy" id="1796606"/>
    <lineage>
        <taxon>Bacteria</taxon>
        <taxon>Pseudomonadati</taxon>
        <taxon>Pseudomonadota</taxon>
        <taxon>Betaproteobacteria</taxon>
        <taxon>Burkholderiales</taxon>
        <taxon>Burkholderiaceae</taxon>
        <taxon>Cupriavidus</taxon>
    </lineage>
</organism>
<keyword evidence="6 11" id="KW-0732">Signal</keyword>
<dbReference type="EMBL" id="CP014844">
    <property type="protein sequence ID" value="AMR78376.1"/>
    <property type="molecule type" value="Genomic_DNA"/>
</dbReference>
<protein>
    <recommendedName>
        <fullName evidence="12">Porin domain-containing protein</fullName>
    </recommendedName>
</protein>
<comment type="subunit">
    <text evidence="2">Homotrimer.</text>
</comment>
<feature type="signal peptide" evidence="11">
    <location>
        <begin position="1"/>
        <end position="22"/>
    </location>
</feature>
<dbReference type="AlphaFoldDB" id="A0A142JJW4"/>
<dbReference type="PANTHER" id="PTHR34501">
    <property type="entry name" value="PROTEIN YDDL-RELATED"/>
    <property type="match status" value="1"/>
</dbReference>
<dbReference type="Pfam" id="PF13609">
    <property type="entry name" value="Porin_4"/>
    <property type="match status" value="1"/>
</dbReference>
<feature type="domain" description="Porin" evidence="12">
    <location>
        <begin position="13"/>
        <end position="321"/>
    </location>
</feature>
<keyword evidence="10" id="KW-0998">Cell outer membrane</keyword>
<keyword evidence="14" id="KW-1185">Reference proteome</keyword>
<dbReference type="InterPro" id="IPR023614">
    <property type="entry name" value="Porin_dom_sf"/>
</dbReference>
<comment type="subcellular location">
    <subcellularLocation>
        <location evidence="1">Cell outer membrane</location>
        <topology evidence="1">Multi-pass membrane protein</topology>
    </subcellularLocation>
</comment>
<evidence type="ECO:0000256" key="2">
    <source>
        <dbReference type="ARBA" id="ARBA00011233"/>
    </source>
</evidence>
<evidence type="ECO:0000256" key="3">
    <source>
        <dbReference type="ARBA" id="ARBA00022448"/>
    </source>
</evidence>
<name>A0A142JJW4_9BURK</name>
<keyword evidence="7" id="KW-0406">Ion transport</keyword>
<keyword evidence="8" id="KW-0626">Porin</keyword>
<keyword evidence="5" id="KW-0812">Transmembrane</keyword>
<evidence type="ECO:0000256" key="5">
    <source>
        <dbReference type="ARBA" id="ARBA00022692"/>
    </source>
</evidence>
<keyword evidence="9" id="KW-0472">Membrane</keyword>
<keyword evidence="4" id="KW-1134">Transmembrane beta strand</keyword>
<feature type="chain" id="PRO_5007498005" description="Porin domain-containing protein" evidence="11">
    <location>
        <begin position="23"/>
        <end position="357"/>
    </location>
</feature>
<evidence type="ECO:0000256" key="6">
    <source>
        <dbReference type="ARBA" id="ARBA00022729"/>
    </source>
</evidence>
<dbReference type="Proteomes" id="UP000075238">
    <property type="component" value="Chromosome 1"/>
</dbReference>